<keyword evidence="2" id="KW-0732">Signal</keyword>
<protein>
    <submittedName>
        <fullName evidence="3">Uncharacterized protein</fullName>
    </submittedName>
</protein>
<feature type="chain" id="PRO_5012387740" evidence="2">
    <location>
        <begin position="20"/>
        <end position="115"/>
    </location>
</feature>
<evidence type="ECO:0000313" key="3">
    <source>
        <dbReference type="EMBL" id="SIO68223.1"/>
    </source>
</evidence>
<accession>A0A1N6LHJ1</accession>
<dbReference type="AlphaFoldDB" id="A0A1N6LHJ1"/>
<dbReference type="RefSeq" id="WP_074302296.1">
    <property type="nucleotide sequence ID" value="NZ_FSRU01000003.1"/>
</dbReference>
<name>A0A1N6LHJ1_9BURK</name>
<organism evidence="3 4">
    <name type="scientific">Paraburkholderia phenazinium</name>
    <dbReference type="NCBI Taxonomy" id="60549"/>
    <lineage>
        <taxon>Bacteria</taxon>
        <taxon>Pseudomonadati</taxon>
        <taxon>Pseudomonadota</taxon>
        <taxon>Betaproteobacteria</taxon>
        <taxon>Burkholderiales</taxon>
        <taxon>Burkholderiaceae</taxon>
        <taxon>Paraburkholderia</taxon>
    </lineage>
</organism>
<feature type="signal peptide" evidence="2">
    <location>
        <begin position="1"/>
        <end position="19"/>
    </location>
</feature>
<feature type="region of interest" description="Disordered" evidence="1">
    <location>
        <begin position="53"/>
        <end position="83"/>
    </location>
</feature>
<gene>
    <name evidence="3" type="ORF">SAMN05444165_7364</name>
</gene>
<dbReference type="OrthoDB" id="8926653at2"/>
<sequence>MYRLTLLTTSLLLATSAFAGQPGSDVQPGAAVTVASIPPAAAAADKVYPPLPTLAMLPPATDDDDEPPVKPSSKKKKVRTQDRKWVPPTAHLVVSDASHAYLGGIEKQLDLALAK</sequence>
<keyword evidence="4" id="KW-1185">Reference proteome</keyword>
<evidence type="ECO:0000313" key="4">
    <source>
        <dbReference type="Proteomes" id="UP000185151"/>
    </source>
</evidence>
<evidence type="ECO:0000256" key="2">
    <source>
        <dbReference type="SAM" id="SignalP"/>
    </source>
</evidence>
<reference evidence="3 4" key="1">
    <citation type="submission" date="2016-11" db="EMBL/GenBank/DDBJ databases">
        <authorList>
            <person name="Jaros S."/>
            <person name="Januszkiewicz K."/>
            <person name="Wedrychowicz H."/>
        </authorList>
    </citation>
    <scope>NUCLEOTIDE SEQUENCE [LARGE SCALE GENOMIC DNA]</scope>
    <source>
        <strain evidence="3 4">GAS95</strain>
    </source>
</reference>
<dbReference type="EMBL" id="FSRU01000003">
    <property type="protein sequence ID" value="SIO68223.1"/>
    <property type="molecule type" value="Genomic_DNA"/>
</dbReference>
<evidence type="ECO:0000256" key="1">
    <source>
        <dbReference type="SAM" id="MobiDB-lite"/>
    </source>
</evidence>
<dbReference type="Proteomes" id="UP000185151">
    <property type="component" value="Unassembled WGS sequence"/>
</dbReference>
<proteinExistence type="predicted"/>